<proteinExistence type="predicted"/>
<keyword evidence="3" id="KW-1185">Reference proteome</keyword>
<name>U7V4A2_9FUSO</name>
<evidence type="ECO:0000313" key="3">
    <source>
        <dbReference type="Proteomes" id="UP000017081"/>
    </source>
</evidence>
<evidence type="ECO:0000256" key="1">
    <source>
        <dbReference type="SAM" id="Coils"/>
    </source>
</evidence>
<dbReference type="RefSeq" id="WP_023052300.1">
    <property type="nucleotide sequence ID" value="NZ_CP173070.2"/>
</dbReference>
<feature type="coiled-coil region" evidence="1">
    <location>
        <begin position="10"/>
        <end position="44"/>
    </location>
</feature>
<dbReference type="STRING" id="1319815.HMPREF0202_02774"/>
<organism evidence="2 3">
    <name type="scientific">Cetobacterium somerae ATCC BAA-474</name>
    <dbReference type="NCBI Taxonomy" id="1319815"/>
    <lineage>
        <taxon>Bacteria</taxon>
        <taxon>Fusobacteriati</taxon>
        <taxon>Fusobacteriota</taxon>
        <taxon>Fusobacteriia</taxon>
        <taxon>Fusobacteriales</taxon>
        <taxon>Fusobacteriaceae</taxon>
        <taxon>Cetobacterium</taxon>
    </lineage>
</organism>
<evidence type="ECO:0000313" key="2">
    <source>
        <dbReference type="EMBL" id="ERT65578.1"/>
    </source>
</evidence>
<dbReference type="AlphaFoldDB" id="U7V4A2"/>
<protein>
    <submittedName>
        <fullName evidence="2">Uncharacterized protein</fullName>
    </submittedName>
</protein>
<accession>U7V4A2</accession>
<sequence>MNENKERLKNELILEQLEEIEKLIEEHEENLKYTKENILEALMKYSKSENIDEIIEKKELEELVASYKEVEP</sequence>
<keyword evidence="1" id="KW-0175">Coiled coil</keyword>
<dbReference type="EMBL" id="AXZF01000166">
    <property type="protein sequence ID" value="ERT65578.1"/>
    <property type="molecule type" value="Genomic_DNA"/>
</dbReference>
<comment type="caution">
    <text evidence="2">The sequence shown here is derived from an EMBL/GenBank/DDBJ whole genome shotgun (WGS) entry which is preliminary data.</text>
</comment>
<dbReference type="Proteomes" id="UP000017081">
    <property type="component" value="Unassembled WGS sequence"/>
</dbReference>
<dbReference type="HOGENOM" id="CLU_2715018_0_0_0"/>
<reference evidence="2 3" key="1">
    <citation type="submission" date="2013-08" db="EMBL/GenBank/DDBJ databases">
        <authorList>
            <person name="Weinstock G."/>
            <person name="Sodergren E."/>
            <person name="Wylie T."/>
            <person name="Fulton L."/>
            <person name="Fulton R."/>
            <person name="Fronick C."/>
            <person name="O'Laughlin M."/>
            <person name="Godfrey J."/>
            <person name="Miner T."/>
            <person name="Herter B."/>
            <person name="Appelbaum E."/>
            <person name="Cordes M."/>
            <person name="Lek S."/>
            <person name="Wollam A."/>
            <person name="Pepin K.H."/>
            <person name="Palsikar V.B."/>
            <person name="Mitreva M."/>
            <person name="Wilson R.K."/>
        </authorList>
    </citation>
    <scope>NUCLEOTIDE SEQUENCE [LARGE SCALE GENOMIC DNA]</scope>
    <source>
        <strain evidence="2 3">ATCC BAA-474</strain>
    </source>
</reference>
<gene>
    <name evidence="2" type="ORF">HMPREF0202_02774</name>
</gene>